<comment type="subcellular location">
    <subcellularLocation>
        <location evidence="1">Peroxisome</location>
    </subcellularLocation>
</comment>
<keyword evidence="4" id="KW-0456">Lyase</keyword>
<dbReference type="GO" id="GO:0004300">
    <property type="term" value="F:enoyl-CoA hydratase activity"/>
    <property type="evidence" value="ECO:0007669"/>
    <property type="project" value="UniProtKB-EC"/>
</dbReference>
<dbReference type="Pfam" id="PF00378">
    <property type="entry name" value="ECH_1"/>
    <property type="match status" value="1"/>
</dbReference>
<sequence length="253" mass="27801">MSQSNSQYINYSIDAAVFIIQINRPEKKNALLPDMYRALGDGLKMADADPSINCIVIRGCDDCFTSGNDVSGFVGRSDSDEERPSVYFMRAIHTTVKPVIAAVSGLAIGIGTTLLFHCDLIYASQDCFLQLPFTRLGLCPEAGSSWLLPQQIGHVRASELMLLGDRISASKAKEYGIINEVLPQSEYLQFALMRAKEIAALPPQGVQVTKALLKRDQGQAVTETIELELVKFAELLETDEAQAIVQAFLNRKK</sequence>
<evidence type="ECO:0000313" key="4">
    <source>
        <dbReference type="EMBL" id="PCH59884.1"/>
    </source>
</evidence>
<organism evidence="4 5">
    <name type="scientific">SAR86 cluster bacterium</name>
    <dbReference type="NCBI Taxonomy" id="2030880"/>
    <lineage>
        <taxon>Bacteria</taxon>
        <taxon>Pseudomonadati</taxon>
        <taxon>Pseudomonadota</taxon>
        <taxon>Gammaproteobacteria</taxon>
        <taxon>SAR86 cluster</taxon>
    </lineage>
</organism>
<dbReference type="CDD" id="cd06558">
    <property type="entry name" value="crotonase-like"/>
    <property type="match status" value="1"/>
</dbReference>
<comment type="caution">
    <text evidence="4">The sequence shown here is derived from an EMBL/GenBank/DDBJ whole genome shotgun (WGS) entry which is preliminary data.</text>
</comment>
<dbReference type="InterPro" id="IPR001753">
    <property type="entry name" value="Enoyl-CoA_hydra/iso"/>
</dbReference>
<keyword evidence="2" id="KW-0576">Peroxisome</keyword>
<dbReference type="AlphaFoldDB" id="A0A2A4MJF5"/>
<dbReference type="PANTHER" id="PTHR43684:SF1">
    <property type="entry name" value="ENOYL-COA DELTA ISOMERASE 2"/>
    <property type="match status" value="1"/>
</dbReference>
<dbReference type="EC" id="4.2.1.17" evidence="4"/>
<evidence type="ECO:0000256" key="3">
    <source>
        <dbReference type="ARBA" id="ARBA00023235"/>
    </source>
</evidence>
<dbReference type="Proteomes" id="UP000218172">
    <property type="component" value="Unassembled WGS sequence"/>
</dbReference>
<evidence type="ECO:0000256" key="2">
    <source>
        <dbReference type="ARBA" id="ARBA00023140"/>
    </source>
</evidence>
<evidence type="ECO:0000256" key="1">
    <source>
        <dbReference type="ARBA" id="ARBA00004275"/>
    </source>
</evidence>
<evidence type="ECO:0000313" key="5">
    <source>
        <dbReference type="Proteomes" id="UP000218172"/>
    </source>
</evidence>
<dbReference type="GO" id="GO:0004165">
    <property type="term" value="F:delta(3)-delta(2)-enoyl-CoA isomerase activity"/>
    <property type="evidence" value="ECO:0007669"/>
    <property type="project" value="UniProtKB-ARBA"/>
</dbReference>
<accession>A0A2A4MJF5</accession>
<dbReference type="Gene3D" id="3.90.226.10">
    <property type="entry name" value="2-enoyl-CoA Hydratase, Chain A, domain 1"/>
    <property type="match status" value="1"/>
</dbReference>
<gene>
    <name evidence="4" type="ORF">COC19_06580</name>
</gene>
<proteinExistence type="predicted"/>
<name>A0A2A4MJF5_9GAMM</name>
<keyword evidence="3" id="KW-0413">Isomerase</keyword>
<dbReference type="InterPro" id="IPR051053">
    <property type="entry name" value="ECH/Chromodomain_protein"/>
</dbReference>
<dbReference type="SUPFAM" id="SSF52096">
    <property type="entry name" value="ClpP/crotonase"/>
    <property type="match status" value="1"/>
</dbReference>
<reference evidence="5" key="1">
    <citation type="submission" date="2017-08" db="EMBL/GenBank/DDBJ databases">
        <title>A dynamic microbial community with high functional redundancy inhabits the cold, oxic subseafloor aquifer.</title>
        <authorList>
            <person name="Tully B.J."/>
            <person name="Wheat C.G."/>
            <person name="Glazer B.T."/>
            <person name="Huber J.A."/>
        </authorList>
    </citation>
    <scope>NUCLEOTIDE SEQUENCE [LARGE SCALE GENOMIC DNA]</scope>
</reference>
<dbReference type="InterPro" id="IPR029045">
    <property type="entry name" value="ClpP/crotonase-like_dom_sf"/>
</dbReference>
<dbReference type="EMBL" id="NVQR01000105">
    <property type="protein sequence ID" value="PCH59884.1"/>
    <property type="molecule type" value="Genomic_DNA"/>
</dbReference>
<protein>
    <submittedName>
        <fullName evidence="4">Enoyl-CoA hydratase</fullName>
        <ecNumber evidence="4">4.2.1.17</ecNumber>
    </submittedName>
</protein>
<dbReference type="PANTHER" id="PTHR43684">
    <property type="match status" value="1"/>
</dbReference>